<accession>A0A2J7Z339</accession>
<dbReference type="AlphaFoldDB" id="A0A2J7Z339"/>
<protein>
    <recommendedName>
        <fullName evidence="2">Biopterin-dependent aromatic amino acid hydroxylase family profile domain-containing protein</fullName>
    </recommendedName>
</protein>
<organism evidence="3 4">
    <name type="scientific">Streptomyces malaysiensis</name>
    <dbReference type="NCBI Taxonomy" id="92644"/>
    <lineage>
        <taxon>Bacteria</taxon>
        <taxon>Bacillati</taxon>
        <taxon>Actinomycetota</taxon>
        <taxon>Actinomycetes</taxon>
        <taxon>Kitasatosporales</taxon>
        <taxon>Streptomycetaceae</taxon>
        <taxon>Streptomyces</taxon>
        <taxon>Streptomyces violaceusniger group</taxon>
    </lineage>
</organism>
<keyword evidence="4" id="KW-1185">Reference proteome</keyword>
<name>A0A2J7Z339_STRMQ</name>
<dbReference type="EMBL" id="LJIW01000001">
    <property type="protein sequence ID" value="PNG94589.1"/>
    <property type="molecule type" value="Genomic_DNA"/>
</dbReference>
<dbReference type="InterPro" id="IPR019774">
    <property type="entry name" value="Aromatic-AA_hydroxylase_C"/>
</dbReference>
<sequence>MYWWLVDGAIAEHREEHVGPASGEAEEGLGVVLSLGDPAEY</sequence>
<dbReference type="Proteomes" id="UP000236520">
    <property type="component" value="Unassembled WGS sequence"/>
</dbReference>
<gene>
    <name evidence="3" type="ORF">SMF913_10614</name>
</gene>
<evidence type="ECO:0000256" key="1">
    <source>
        <dbReference type="SAM" id="MobiDB-lite"/>
    </source>
</evidence>
<evidence type="ECO:0000313" key="3">
    <source>
        <dbReference type="EMBL" id="PNG94589.1"/>
    </source>
</evidence>
<evidence type="ECO:0000259" key="2">
    <source>
        <dbReference type="PROSITE" id="PS51410"/>
    </source>
</evidence>
<comment type="caution">
    <text evidence="3">The sequence shown here is derived from an EMBL/GenBank/DDBJ whole genome shotgun (WGS) entry which is preliminary data.</text>
</comment>
<dbReference type="PROSITE" id="PS51410">
    <property type="entry name" value="BH4_AAA_HYDROXYL_2"/>
    <property type="match status" value="1"/>
</dbReference>
<proteinExistence type="predicted"/>
<dbReference type="GO" id="GO:0016714">
    <property type="term" value="F:oxidoreductase activity, acting on paired donors, with incorporation or reduction of molecular oxygen, reduced pteridine as one donor, and incorporation of one atom of oxygen"/>
    <property type="evidence" value="ECO:0007669"/>
    <property type="project" value="InterPro"/>
</dbReference>
<feature type="region of interest" description="Disordered" evidence="1">
    <location>
        <begin position="17"/>
        <end position="41"/>
    </location>
</feature>
<evidence type="ECO:0000313" key="4">
    <source>
        <dbReference type="Proteomes" id="UP000236520"/>
    </source>
</evidence>
<feature type="domain" description="Biopterin-dependent aromatic amino acid hydroxylase family profile" evidence="2">
    <location>
        <begin position="1"/>
        <end position="41"/>
    </location>
</feature>
<reference evidence="3 4" key="1">
    <citation type="submission" date="2015-09" db="EMBL/GenBank/DDBJ databases">
        <title>Genome sequence, genome mining and natural product profiling of a biocontrol bacterium Streptomyces malaysiensis F913.</title>
        <authorList>
            <person name="Xu Y."/>
            <person name="Wei J."/>
            <person name="Xie J."/>
            <person name="Li T."/>
            <person name="Zhou Z."/>
        </authorList>
    </citation>
    <scope>NUCLEOTIDE SEQUENCE [LARGE SCALE GENOMIC DNA]</scope>
    <source>
        <strain evidence="3 4">F913</strain>
    </source>
</reference>